<proteinExistence type="predicted"/>
<dbReference type="Pfam" id="PF10048">
    <property type="entry name" value="DUF2282"/>
    <property type="match status" value="1"/>
</dbReference>
<sequence>MADYKTTTLVAGAFAAALAALTATPANAQEFTAAQKKIQAEHTALVKSGKVEPCFGTALKGQNDCYAGAGTTCAGTSTADYQGNAFKLVPKGTCTTISTPSGPGSLSPKV</sequence>
<gene>
    <name evidence="2" type="ORF">AWB64_02009</name>
</gene>
<dbReference type="InterPro" id="IPR018740">
    <property type="entry name" value="DUF2282_membr"/>
</dbReference>
<protein>
    <submittedName>
        <fullName evidence="2">Uncharacterized protein</fullName>
    </submittedName>
</protein>
<reference evidence="2 3" key="1">
    <citation type="submission" date="2016-01" db="EMBL/GenBank/DDBJ databases">
        <authorList>
            <person name="Oliw E.H."/>
        </authorList>
    </citation>
    <scope>NUCLEOTIDE SEQUENCE [LARGE SCALE GENOMIC DNA]</scope>
    <source>
        <strain evidence="2">LMG 22029</strain>
    </source>
</reference>
<evidence type="ECO:0000313" key="2">
    <source>
        <dbReference type="EMBL" id="SAL25119.1"/>
    </source>
</evidence>
<accession>A0A158G0I0</accession>
<dbReference type="AlphaFoldDB" id="A0A158G0I0"/>
<dbReference type="EMBL" id="FCOC02000004">
    <property type="protein sequence ID" value="SAL25119.1"/>
    <property type="molecule type" value="Genomic_DNA"/>
</dbReference>
<dbReference type="OrthoDB" id="1551288at2"/>
<evidence type="ECO:0000313" key="3">
    <source>
        <dbReference type="Proteomes" id="UP000054893"/>
    </source>
</evidence>
<feature type="signal peptide" evidence="1">
    <location>
        <begin position="1"/>
        <end position="28"/>
    </location>
</feature>
<keyword evidence="1" id="KW-0732">Signal</keyword>
<organism evidence="2 3">
    <name type="scientific">Caballeronia sordidicola</name>
    <name type="common">Burkholderia sordidicola</name>
    <dbReference type="NCBI Taxonomy" id="196367"/>
    <lineage>
        <taxon>Bacteria</taxon>
        <taxon>Pseudomonadati</taxon>
        <taxon>Pseudomonadota</taxon>
        <taxon>Betaproteobacteria</taxon>
        <taxon>Burkholderiales</taxon>
        <taxon>Burkholderiaceae</taxon>
        <taxon>Caballeronia</taxon>
    </lineage>
</organism>
<feature type="chain" id="PRO_5007810295" evidence="1">
    <location>
        <begin position="29"/>
        <end position="110"/>
    </location>
</feature>
<evidence type="ECO:0000256" key="1">
    <source>
        <dbReference type="SAM" id="SignalP"/>
    </source>
</evidence>
<dbReference type="RefSeq" id="WP_060818530.1">
    <property type="nucleotide sequence ID" value="NZ_FCOC02000004.1"/>
</dbReference>
<name>A0A158G0I0_CABSO</name>
<dbReference type="Proteomes" id="UP000054893">
    <property type="component" value="Unassembled WGS sequence"/>
</dbReference>